<protein>
    <recommendedName>
        <fullName evidence="4">Glutaredoxin</fullName>
    </recommendedName>
</protein>
<evidence type="ECO:0000313" key="6">
    <source>
        <dbReference type="EMBL" id="MBD2534734.1"/>
    </source>
</evidence>
<evidence type="ECO:0000259" key="5">
    <source>
        <dbReference type="Pfam" id="PF00462"/>
    </source>
</evidence>
<dbReference type="CDD" id="cd03418">
    <property type="entry name" value="GRX_GRXb_1_3_like"/>
    <property type="match status" value="1"/>
</dbReference>
<dbReference type="PROSITE" id="PS51354">
    <property type="entry name" value="GLUTAREDOXIN_2"/>
    <property type="match status" value="1"/>
</dbReference>
<keyword evidence="7" id="KW-1185">Reference proteome</keyword>
<keyword evidence="3 4" id="KW-0249">Electron transport</keyword>
<keyword evidence="2 4" id="KW-0813">Transport</keyword>
<dbReference type="Pfam" id="PF00462">
    <property type="entry name" value="Glutaredoxin"/>
    <property type="match status" value="1"/>
</dbReference>
<accession>A0ABR8E2A0</accession>
<evidence type="ECO:0000256" key="4">
    <source>
        <dbReference type="RuleBase" id="RU364065"/>
    </source>
</evidence>
<dbReference type="InterPro" id="IPR011900">
    <property type="entry name" value="GRX_bact"/>
</dbReference>
<proteinExistence type="inferred from homology"/>
<name>A0ABR8E2A0_9NOSO</name>
<reference evidence="6 7" key="1">
    <citation type="journal article" date="2020" name="ISME J.">
        <title>Comparative genomics reveals insights into cyanobacterial evolution and habitat adaptation.</title>
        <authorList>
            <person name="Chen M.Y."/>
            <person name="Teng W.K."/>
            <person name="Zhao L."/>
            <person name="Hu C.X."/>
            <person name="Zhou Y.K."/>
            <person name="Han B.P."/>
            <person name="Song L.R."/>
            <person name="Shu W.S."/>
        </authorList>
    </citation>
    <scope>NUCLEOTIDE SEQUENCE [LARGE SCALE GENOMIC DNA]</scope>
    <source>
        <strain evidence="6 7">FACHB-838</strain>
    </source>
</reference>
<comment type="function">
    <text evidence="4">Has a glutathione-disulfide oxidoreductase activity in the presence of NADPH and glutathione reductase. Reduces low molecular weight disulfides and proteins.</text>
</comment>
<dbReference type="InterPro" id="IPR036249">
    <property type="entry name" value="Thioredoxin-like_sf"/>
</dbReference>
<keyword evidence="4" id="KW-0963">Cytoplasm</keyword>
<evidence type="ECO:0000256" key="1">
    <source>
        <dbReference type="ARBA" id="ARBA00007787"/>
    </source>
</evidence>
<dbReference type="NCBIfam" id="TIGR02181">
    <property type="entry name" value="GRX_bact"/>
    <property type="match status" value="1"/>
</dbReference>
<dbReference type="Proteomes" id="UP000623440">
    <property type="component" value="Unassembled WGS sequence"/>
</dbReference>
<dbReference type="InterPro" id="IPR014025">
    <property type="entry name" value="Glutaredoxin_subgr"/>
</dbReference>
<dbReference type="SUPFAM" id="SSF52833">
    <property type="entry name" value="Thioredoxin-like"/>
    <property type="match status" value="1"/>
</dbReference>
<evidence type="ECO:0000256" key="3">
    <source>
        <dbReference type="ARBA" id="ARBA00022982"/>
    </source>
</evidence>
<dbReference type="PRINTS" id="PR00160">
    <property type="entry name" value="GLUTAREDOXIN"/>
</dbReference>
<dbReference type="InterPro" id="IPR002109">
    <property type="entry name" value="Glutaredoxin"/>
</dbReference>
<dbReference type="PANTHER" id="PTHR45694:SF18">
    <property type="entry name" value="GLUTAREDOXIN-1-RELATED"/>
    <property type="match status" value="1"/>
</dbReference>
<comment type="caution">
    <text evidence="6">The sequence shown here is derived from an EMBL/GenBank/DDBJ whole genome shotgun (WGS) entry which is preliminary data.</text>
</comment>
<evidence type="ECO:0000313" key="7">
    <source>
        <dbReference type="Proteomes" id="UP000623440"/>
    </source>
</evidence>
<dbReference type="PANTHER" id="PTHR45694">
    <property type="entry name" value="GLUTAREDOXIN 2"/>
    <property type="match status" value="1"/>
</dbReference>
<evidence type="ECO:0000256" key="2">
    <source>
        <dbReference type="ARBA" id="ARBA00022448"/>
    </source>
</evidence>
<gene>
    <name evidence="6" type="primary">grxC</name>
    <name evidence="6" type="ORF">H6G97_36820</name>
</gene>
<keyword evidence="4" id="KW-0676">Redox-active center</keyword>
<comment type="similarity">
    <text evidence="1 4">Belongs to the glutaredoxin family.</text>
</comment>
<dbReference type="EMBL" id="JACJSI010000190">
    <property type="protein sequence ID" value="MBD2534734.1"/>
    <property type="molecule type" value="Genomic_DNA"/>
</dbReference>
<organism evidence="6 7">
    <name type="scientific">Nostoc flagelliforme FACHB-838</name>
    <dbReference type="NCBI Taxonomy" id="2692904"/>
    <lineage>
        <taxon>Bacteria</taxon>
        <taxon>Bacillati</taxon>
        <taxon>Cyanobacteriota</taxon>
        <taxon>Cyanophyceae</taxon>
        <taxon>Nostocales</taxon>
        <taxon>Nostocaceae</taxon>
        <taxon>Nostoc</taxon>
    </lineage>
</organism>
<dbReference type="RefSeq" id="WP_190945526.1">
    <property type="nucleotide sequence ID" value="NZ_JACJSI010000190.1"/>
</dbReference>
<dbReference type="Gene3D" id="3.40.30.10">
    <property type="entry name" value="Glutaredoxin"/>
    <property type="match status" value="1"/>
</dbReference>
<feature type="domain" description="Glutaredoxin" evidence="5">
    <location>
        <begin position="5"/>
        <end position="64"/>
    </location>
</feature>
<sequence length="88" mass="9987">MTTKVEIYTSKSCSYCRQAKALLKEKGVEFIEYSIDGDKIARSAMAERANGRYSVPQIFVNDRPIGGCDDLYELDDLGRLEQFLQVDL</sequence>